<accession>A0A382ZDJ2</accession>
<dbReference type="InterPro" id="IPR022893">
    <property type="entry name" value="Shikimate_DH_fam"/>
</dbReference>
<dbReference type="GO" id="GO:0004764">
    <property type="term" value="F:shikimate 3-dehydrogenase (NADP+) activity"/>
    <property type="evidence" value="ECO:0007669"/>
    <property type="project" value="InterPro"/>
</dbReference>
<organism evidence="1">
    <name type="scientific">marine metagenome</name>
    <dbReference type="NCBI Taxonomy" id="408172"/>
    <lineage>
        <taxon>unclassified sequences</taxon>
        <taxon>metagenomes</taxon>
        <taxon>ecological metagenomes</taxon>
    </lineage>
</organism>
<dbReference type="GO" id="GO:0009423">
    <property type="term" value="P:chorismate biosynthetic process"/>
    <property type="evidence" value="ECO:0007669"/>
    <property type="project" value="TreeGrafter"/>
</dbReference>
<dbReference type="PANTHER" id="PTHR21089:SF1">
    <property type="entry name" value="BIFUNCTIONAL 3-DEHYDROQUINATE DEHYDRATASE_SHIKIMATE DEHYDROGENASE, CHLOROPLASTIC"/>
    <property type="match status" value="1"/>
</dbReference>
<dbReference type="AlphaFoldDB" id="A0A382ZDJ2"/>
<dbReference type="CDD" id="cd01065">
    <property type="entry name" value="NAD_bind_Shikimate_DH"/>
    <property type="match status" value="1"/>
</dbReference>
<dbReference type="GO" id="GO:0050661">
    <property type="term" value="F:NADP binding"/>
    <property type="evidence" value="ECO:0007669"/>
    <property type="project" value="TreeGrafter"/>
</dbReference>
<reference evidence="1" key="1">
    <citation type="submission" date="2018-05" db="EMBL/GenBank/DDBJ databases">
        <authorList>
            <person name="Lanie J.A."/>
            <person name="Ng W.-L."/>
            <person name="Kazmierczak K.M."/>
            <person name="Andrzejewski T.M."/>
            <person name="Davidsen T.M."/>
            <person name="Wayne K.J."/>
            <person name="Tettelin H."/>
            <person name="Glass J.I."/>
            <person name="Rusch D."/>
            <person name="Podicherti R."/>
            <person name="Tsui H.-C.T."/>
            <person name="Winkler M.E."/>
        </authorList>
    </citation>
    <scope>NUCLEOTIDE SEQUENCE</scope>
</reference>
<evidence type="ECO:0000313" key="1">
    <source>
        <dbReference type="EMBL" id="SVD93165.1"/>
    </source>
</evidence>
<dbReference type="InterPro" id="IPR036291">
    <property type="entry name" value="NAD(P)-bd_dom_sf"/>
</dbReference>
<feature type="non-terminal residue" evidence="1">
    <location>
        <position position="1"/>
    </location>
</feature>
<dbReference type="PANTHER" id="PTHR21089">
    <property type="entry name" value="SHIKIMATE DEHYDROGENASE"/>
    <property type="match status" value="1"/>
</dbReference>
<name>A0A382ZDJ2_9ZZZZ</name>
<dbReference type="SUPFAM" id="SSF51735">
    <property type="entry name" value="NAD(P)-binding Rossmann-fold domains"/>
    <property type="match status" value="1"/>
</dbReference>
<protein>
    <recommendedName>
        <fullName evidence="2">SDH C-terminal domain-containing protein</fullName>
    </recommendedName>
</protein>
<proteinExistence type="predicted"/>
<dbReference type="GO" id="GO:0005829">
    <property type="term" value="C:cytosol"/>
    <property type="evidence" value="ECO:0007669"/>
    <property type="project" value="TreeGrafter"/>
</dbReference>
<sequence>GGVVPSILEALNTLKIGCVAISNRTKQKAEKIREQWSVRVRLQEVVEWGEKPKLHDPDIIINCTSLGLKEEDHIELDIKKYKPKFFIKKRLFYDVIYNPPITNFLKEAKKIGNNIENGKMMFIYQASAAFKAWHGVQPEIDDEVIKLLD</sequence>
<dbReference type="EMBL" id="UINC01182765">
    <property type="protein sequence ID" value="SVD93165.1"/>
    <property type="molecule type" value="Genomic_DNA"/>
</dbReference>
<gene>
    <name evidence="1" type="ORF">METZ01_LOCUS446019</name>
</gene>
<dbReference type="Gene3D" id="3.40.50.720">
    <property type="entry name" value="NAD(P)-binding Rossmann-like Domain"/>
    <property type="match status" value="1"/>
</dbReference>
<dbReference type="GO" id="GO:0019632">
    <property type="term" value="P:shikimate metabolic process"/>
    <property type="evidence" value="ECO:0007669"/>
    <property type="project" value="TreeGrafter"/>
</dbReference>
<evidence type="ECO:0008006" key="2">
    <source>
        <dbReference type="Google" id="ProtNLM"/>
    </source>
</evidence>